<protein>
    <submittedName>
        <fullName evidence="1">Uncharacterized protein</fullName>
    </submittedName>
</protein>
<keyword evidence="2" id="KW-1185">Reference proteome</keyword>
<dbReference type="HOGENOM" id="CLU_3192257_0_0_1"/>
<accession>K3Z1Z1</accession>
<proteinExistence type="predicted"/>
<reference evidence="2" key="1">
    <citation type="journal article" date="2012" name="Nat. Biotechnol.">
        <title>Reference genome sequence of the model plant Setaria.</title>
        <authorList>
            <person name="Bennetzen J.L."/>
            <person name="Schmutz J."/>
            <person name="Wang H."/>
            <person name="Percifield R."/>
            <person name="Hawkins J."/>
            <person name="Pontaroli A.C."/>
            <person name="Estep M."/>
            <person name="Feng L."/>
            <person name="Vaughn J.N."/>
            <person name="Grimwood J."/>
            <person name="Jenkins J."/>
            <person name="Barry K."/>
            <person name="Lindquist E."/>
            <person name="Hellsten U."/>
            <person name="Deshpande S."/>
            <person name="Wang X."/>
            <person name="Wu X."/>
            <person name="Mitros T."/>
            <person name="Triplett J."/>
            <person name="Yang X."/>
            <person name="Ye C.Y."/>
            <person name="Mauro-Herrera M."/>
            <person name="Wang L."/>
            <person name="Li P."/>
            <person name="Sharma M."/>
            <person name="Sharma R."/>
            <person name="Ronald P.C."/>
            <person name="Panaud O."/>
            <person name="Kellogg E.A."/>
            <person name="Brutnell T.P."/>
            <person name="Doust A.N."/>
            <person name="Tuskan G.A."/>
            <person name="Rokhsar D."/>
            <person name="Devos K.M."/>
        </authorList>
    </citation>
    <scope>NUCLEOTIDE SEQUENCE [LARGE SCALE GENOMIC DNA]</scope>
    <source>
        <strain evidence="2">cv. Yugu1</strain>
    </source>
</reference>
<name>K3Z1Z1_SETIT</name>
<reference evidence="1" key="2">
    <citation type="submission" date="2018-08" db="UniProtKB">
        <authorList>
            <consortium name="EnsemblPlants"/>
        </authorList>
    </citation>
    <scope>IDENTIFICATION</scope>
    <source>
        <strain evidence="1">Yugu1</strain>
    </source>
</reference>
<evidence type="ECO:0000313" key="2">
    <source>
        <dbReference type="Proteomes" id="UP000004995"/>
    </source>
</evidence>
<dbReference type="AlphaFoldDB" id="K3Z1Z1"/>
<dbReference type="Proteomes" id="UP000004995">
    <property type="component" value="Unassembled WGS sequence"/>
</dbReference>
<organism evidence="1 2">
    <name type="scientific">Setaria italica</name>
    <name type="common">Foxtail millet</name>
    <name type="synonym">Panicum italicum</name>
    <dbReference type="NCBI Taxonomy" id="4555"/>
    <lineage>
        <taxon>Eukaryota</taxon>
        <taxon>Viridiplantae</taxon>
        <taxon>Streptophyta</taxon>
        <taxon>Embryophyta</taxon>
        <taxon>Tracheophyta</taxon>
        <taxon>Spermatophyta</taxon>
        <taxon>Magnoliopsida</taxon>
        <taxon>Liliopsida</taxon>
        <taxon>Poales</taxon>
        <taxon>Poaceae</taxon>
        <taxon>PACMAD clade</taxon>
        <taxon>Panicoideae</taxon>
        <taxon>Panicodae</taxon>
        <taxon>Paniceae</taxon>
        <taxon>Cenchrinae</taxon>
        <taxon>Setaria</taxon>
    </lineage>
</organism>
<dbReference type="EMBL" id="AGNK02000541">
    <property type="status" value="NOT_ANNOTATED_CDS"/>
    <property type="molecule type" value="Genomic_DNA"/>
</dbReference>
<dbReference type="EnsemblPlants" id="KQL31430">
    <property type="protein sequence ID" value="KQL31430"/>
    <property type="gene ID" value="SETIT_020559mg"/>
</dbReference>
<dbReference type="InParanoid" id="K3Z1Z1"/>
<dbReference type="Gramene" id="KQL31430">
    <property type="protein sequence ID" value="KQL31430"/>
    <property type="gene ID" value="SETIT_020559mg"/>
</dbReference>
<sequence>MISENLCKHTTKWSTRIFLRCSPLHADSVATQWCATLISPTAPLDN</sequence>
<evidence type="ECO:0000313" key="1">
    <source>
        <dbReference type="EnsemblPlants" id="KQL31430"/>
    </source>
</evidence>